<keyword evidence="5 6" id="KW-0472">Membrane</keyword>
<gene>
    <name evidence="7" type="primary">Cnig_chr_II.g6890</name>
    <name evidence="7" type="ORF">B9Z55_006890</name>
</gene>
<evidence type="ECO:0000256" key="5">
    <source>
        <dbReference type="ARBA" id="ARBA00023136"/>
    </source>
</evidence>
<dbReference type="InterPro" id="IPR004151">
    <property type="entry name" value="7TM_GPCR_serpentine_rcpt_Sre"/>
</dbReference>
<dbReference type="OrthoDB" id="5848981at2759"/>
<name>A0A2G5V774_9PELO</name>
<dbReference type="GO" id="GO:0007606">
    <property type="term" value="P:sensory perception of chemical stimulus"/>
    <property type="evidence" value="ECO:0007669"/>
    <property type="project" value="InterPro"/>
</dbReference>
<accession>A0A2G5V774</accession>
<dbReference type="PANTHER" id="PTHR47757:SF2">
    <property type="entry name" value="G_PROTEIN_RECEP_F1_2 DOMAIN-CONTAINING PROTEIN-RELATED"/>
    <property type="match status" value="1"/>
</dbReference>
<evidence type="ECO:0000313" key="7">
    <source>
        <dbReference type="EMBL" id="PIC47580.1"/>
    </source>
</evidence>
<evidence type="ECO:0008006" key="9">
    <source>
        <dbReference type="Google" id="ProtNLM"/>
    </source>
</evidence>
<feature type="transmembrane region" description="Helical" evidence="6">
    <location>
        <begin position="27"/>
        <end position="55"/>
    </location>
</feature>
<dbReference type="AlphaFoldDB" id="A0A2G5V774"/>
<comment type="subcellular location">
    <subcellularLocation>
        <location evidence="1">Membrane</location>
        <topology evidence="1">Multi-pass membrane protein</topology>
    </subcellularLocation>
</comment>
<organism evidence="7 8">
    <name type="scientific">Caenorhabditis nigoni</name>
    <dbReference type="NCBI Taxonomy" id="1611254"/>
    <lineage>
        <taxon>Eukaryota</taxon>
        <taxon>Metazoa</taxon>
        <taxon>Ecdysozoa</taxon>
        <taxon>Nematoda</taxon>
        <taxon>Chromadorea</taxon>
        <taxon>Rhabditida</taxon>
        <taxon>Rhabditina</taxon>
        <taxon>Rhabditomorpha</taxon>
        <taxon>Rhabditoidea</taxon>
        <taxon>Rhabditidae</taxon>
        <taxon>Peloderinae</taxon>
        <taxon>Caenorhabditis</taxon>
    </lineage>
</organism>
<keyword evidence="8" id="KW-1185">Reference proteome</keyword>
<comment type="similarity">
    <text evidence="2">Belongs to the nematode receptor-like protein sre family.</text>
</comment>
<evidence type="ECO:0000256" key="6">
    <source>
        <dbReference type="SAM" id="Phobius"/>
    </source>
</evidence>
<keyword evidence="3 6" id="KW-0812">Transmembrane</keyword>
<dbReference type="Proteomes" id="UP000230233">
    <property type="component" value="Chromosome II"/>
</dbReference>
<dbReference type="PANTHER" id="PTHR47757">
    <property type="entry name" value="SERPENTINE RECEPTOR, CLASS E (EPSILON)-RELATED"/>
    <property type="match status" value="1"/>
</dbReference>
<reference evidence="8" key="1">
    <citation type="submission" date="2017-10" db="EMBL/GenBank/DDBJ databases">
        <title>Rapid genome shrinkage in a self-fertile nematode reveals novel sperm competition proteins.</title>
        <authorList>
            <person name="Yin D."/>
            <person name="Schwarz E.M."/>
            <person name="Thomas C.G."/>
            <person name="Felde R.L."/>
            <person name="Korf I.F."/>
            <person name="Cutter A.D."/>
            <person name="Schartner C.M."/>
            <person name="Ralston E.J."/>
            <person name="Meyer B.J."/>
            <person name="Haag E.S."/>
        </authorList>
    </citation>
    <scope>NUCLEOTIDE SEQUENCE [LARGE SCALE GENOMIC DNA]</scope>
    <source>
        <strain evidence="8">JU1422</strain>
    </source>
</reference>
<sequence length="247" mass="28693">MIFSVNNGEYTIWIPIYTLDDDSYDTYFYRGLLIIELILSIFAFLFIVTSGYIIITTRAFHTNMNSLYAYFVISWMFSGVGNSLTTPYIIGTWKVDDNSTNYRSWWTDDVAEMTPIKSIQEAWPLFLGGFLTWYYMFLTVRVFVCGFVMIMCALILVIVITFKCVSSWDTFLTYCFNNIVHLNPLIICPVLIFSVSTWSKALLHSRLPIIDKITKITFIDLPAALPAQNIQQETETYFSQLKNVWEK</sequence>
<feature type="transmembrane region" description="Helical" evidence="6">
    <location>
        <begin position="174"/>
        <end position="198"/>
    </location>
</feature>
<evidence type="ECO:0000256" key="4">
    <source>
        <dbReference type="ARBA" id="ARBA00022989"/>
    </source>
</evidence>
<evidence type="ECO:0000256" key="1">
    <source>
        <dbReference type="ARBA" id="ARBA00004141"/>
    </source>
</evidence>
<evidence type="ECO:0000256" key="3">
    <source>
        <dbReference type="ARBA" id="ARBA00022692"/>
    </source>
</evidence>
<evidence type="ECO:0000256" key="2">
    <source>
        <dbReference type="ARBA" id="ARBA00006803"/>
    </source>
</evidence>
<evidence type="ECO:0000313" key="8">
    <source>
        <dbReference type="Proteomes" id="UP000230233"/>
    </source>
</evidence>
<feature type="transmembrane region" description="Helical" evidence="6">
    <location>
        <begin position="67"/>
        <end position="90"/>
    </location>
</feature>
<dbReference type="EMBL" id="PDUG01000002">
    <property type="protein sequence ID" value="PIC47580.1"/>
    <property type="molecule type" value="Genomic_DNA"/>
</dbReference>
<keyword evidence="4 6" id="KW-1133">Transmembrane helix</keyword>
<feature type="transmembrane region" description="Helical" evidence="6">
    <location>
        <begin position="133"/>
        <end position="162"/>
    </location>
</feature>
<protein>
    <recommendedName>
        <fullName evidence="9">7TM GPCR serpentine receptor class x (Srx) domain-containing protein</fullName>
    </recommendedName>
</protein>
<dbReference type="InterPro" id="IPR053365">
    <property type="entry name" value="Nematode_rcpt-like"/>
</dbReference>
<dbReference type="GO" id="GO:0016020">
    <property type="term" value="C:membrane"/>
    <property type="evidence" value="ECO:0007669"/>
    <property type="project" value="UniProtKB-SubCell"/>
</dbReference>
<comment type="caution">
    <text evidence="7">The sequence shown here is derived from an EMBL/GenBank/DDBJ whole genome shotgun (WGS) entry which is preliminary data.</text>
</comment>
<dbReference type="Pfam" id="PF03125">
    <property type="entry name" value="Sre"/>
    <property type="match status" value="2"/>
</dbReference>
<proteinExistence type="inferred from homology"/>